<dbReference type="PRINTS" id="PR00038">
    <property type="entry name" value="HTHLUXR"/>
</dbReference>
<accession>A0A919UPR0</accession>
<dbReference type="InterPro" id="IPR036388">
    <property type="entry name" value="WH-like_DNA-bd_sf"/>
</dbReference>
<dbReference type="SMART" id="SM00421">
    <property type="entry name" value="HTH_LUXR"/>
    <property type="match status" value="1"/>
</dbReference>
<feature type="domain" description="HTH luxR-type" evidence="3">
    <location>
        <begin position="548"/>
        <end position="613"/>
    </location>
</feature>
<dbReference type="GO" id="GO:0005737">
    <property type="term" value="C:cytoplasm"/>
    <property type="evidence" value="ECO:0007669"/>
    <property type="project" value="TreeGrafter"/>
</dbReference>
<evidence type="ECO:0000256" key="2">
    <source>
        <dbReference type="ARBA" id="ARBA00022840"/>
    </source>
</evidence>
<dbReference type="CDD" id="cd06170">
    <property type="entry name" value="LuxR_C_like"/>
    <property type="match status" value="1"/>
</dbReference>
<dbReference type="AlphaFoldDB" id="A0A919UPR0"/>
<evidence type="ECO:0000259" key="3">
    <source>
        <dbReference type="PROSITE" id="PS50043"/>
    </source>
</evidence>
<comment type="caution">
    <text evidence="4">The sequence shown here is derived from an EMBL/GenBank/DDBJ whole genome shotgun (WGS) entry which is preliminary data.</text>
</comment>
<name>A0A919UPR0_9ACTN</name>
<evidence type="ECO:0000313" key="4">
    <source>
        <dbReference type="EMBL" id="GIH23870.1"/>
    </source>
</evidence>
<dbReference type="Pfam" id="PF00196">
    <property type="entry name" value="GerE"/>
    <property type="match status" value="1"/>
</dbReference>
<dbReference type="Pfam" id="PF13191">
    <property type="entry name" value="AAA_16"/>
    <property type="match status" value="1"/>
</dbReference>
<dbReference type="GO" id="GO:0006355">
    <property type="term" value="P:regulation of DNA-templated transcription"/>
    <property type="evidence" value="ECO:0007669"/>
    <property type="project" value="InterPro"/>
</dbReference>
<evidence type="ECO:0000313" key="5">
    <source>
        <dbReference type="Proteomes" id="UP000640052"/>
    </source>
</evidence>
<gene>
    <name evidence="4" type="ORF">Aph01nite_21800</name>
</gene>
<dbReference type="SUPFAM" id="SSF46894">
    <property type="entry name" value="C-terminal effector domain of the bipartite response regulators"/>
    <property type="match status" value="1"/>
</dbReference>
<keyword evidence="5" id="KW-1185">Reference proteome</keyword>
<keyword evidence="2" id="KW-0067">ATP-binding</keyword>
<organism evidence="4 5">
    <name type="scientific">Acrocarpospora phusangensis</name>
    <dbReference type="NCBI Taxonomy" id="1070424"/>
    <lineage>
        <taxon>Bacteria</taxon>
        <taxon>Bacillati</taxon>
        <taxon>Actinomycetota</taxon>
        <taxon>Actinomycetes</taxon>
        <taxon>Streptosporangiales</taxon>
        <taxon>Streptosporangiaceae</taxon>
        <taxon>Acrocarpospora</taxon>
    </lineage>
</organism>
<dbReference type="PANTHER" id="PTHR16305">
    <property type="entry name" value="TESTICULAR SOLUBLE ADENYLYL CYCLASE"/>
    <property type="match status" value="1"/>
</dbReference>
<dbReference type="InterPro" id="IPR016032">
    <property type="entry name" value="Sig_transdc_resp-reg_C-effctor"/>
</dbReference>
<dbReference type="GO" id="GO:0005524">
    <property type="term" value="F:ATP binding"/>
    <property type="evidence" value="ECO:0007669"/>
    <property type="project" value="UniProtKB-KW"/>
</dbReference>
<dbReference type="PANTHER" id="PTHR16305:SF35">
    <property type="entry name" value="TRANSCRIPTIONAL ACTIVATOR DOMAIN"/>
    <property type="match status" value="1"/>
</dbReference>
<dbReference type="GO" id="GO:0004016">
    <property type="term" value="F:adenylate cyclase activity"/>
    <property type="evidence" value="ECO:0007669"/>
    <property type="project" value="TreeGrafter"/>
</dbReference>
<dbReference type="PROSITE" id="PS50043">
    <property type="entry name" value="HTH_LUXR_2"/>
    <property type="match status" value="1"/>
</dbReference>
<keyword evidence="1" id="KW-0547">Nucleotide-binding</keyword>
<evidence type="ECO:0000256" key="1">
    <source>
        <dbReference type="ARBA" id="ARBA00022741"/>
    </source>
</evidence>
<dbReference type="Proteomes" id="UP000640052">
    <property type="component" value="Unassembled WGS sequence"/>
</dbReference>
<dbReference type="Gene3D" id="1.10.10.10">
    <property type="entry name" value="Winged helix-like DNA-binding domain superfamily/Winged helix DNA-binding domain"/>
    <property type="match status" value="1"/>
</dbReference>
<dbReference type="InterPro" id="IPR000792">
    <property type="entry name" value="Tscrpt_reg_LuxR_C"/>
</dbReference>
<dbReference type="GO" id="GO:0003677">
    <property type="term" value="F:DNA binding"/>
    <property type="evidence" value="ECO:0007669"/>
    <property type="project" value="InterPro"/>
</dbReference>
<proteinExistence type="predicted"/>
<protein>
    <recommendedName>
        <fullName evidence="3">HTH luxR-type domain-containing protein</fullName>
    </recommendedName>
</protein>
<reference evidence="4" key="1">
    <citation type="submission" date="2021-01" db="EMBL/GenBank/DDBJ databases">
        <title>Whole genome shotgun sequence of Acrocarpospora phusangensis NBRC 108782.</title>
        <authorList>
            <person name="Komaki H."/>
            <person name="Tamura T."/>
        </authorList>
    </citation>
    <scope>NUCLEOTIDE SEQUENCE</scope>
    <source>
        <strain evidence="4">NBRC 108782</strain>
    </source>
</reference>
<dbReference type="EMBL" id="BOOA01000013">
    <property type="protein sequence ID" value="GIH23870.1"/>
    <property type="molecule type" value="Genomic_DNA"/>
</dbReference>
<sequence>MSRLGAGAVRGRRREWRAVAEVIRAAGDGQGAVLLVESQAGMGKSRLLAEAGAAARARGFALAAGAAEELAPLIPMAPLFMAAGQSPELAGPDLHTRLLEQLRAALAARTPLLVTVDDLQWADPTTLTAVRSLQWRLAELPVGWILARTVTEGHREVDCLFDILERQGARRLLLPPLSPPAVAELCADLLGAEPDAGLLALAETANGSPALLVELLEGLRDEDRLDVRGGVARVLSERVPERLCASVRQRLDLLSAEARHLVETAAVLGRSFRLEAAAELLSSAPAPLLPALEEAITAGVLVPGPAETLRFQQEILWRAVVSGLPPAVRRALHRQADDVRPSRDAAGESGVLAALRRGDLAAAAERAEADRAALPPEAAQARLRCDLLAAEVVEARDGAEPAMALVRHLYAEPCRWLLTAEPAAAPWLVRLALAVGRREPAERVAELAGRDPRLAAAAAHARGLLRADPVALARAARTGADPWCRASAAEDLGALLAESGERPDALGNLGEALSGYDACGATRDAARVRRRMRRLGVRHRHWSTGERPASGWDSLTATELRVSLLVAQGWTNRQVADQLFISVHTVAFHLRQVFRKLEIGSRVALARLAAQRSASGE</sequence>
<dbReference type="InterPro" id="IPR041664">
    <property type="entry name" value="AAA_16"/>
</dbReference>